<dbReference type="InterPro" id="IPR036388">
    <property type="entry name" value="WH-like_DNA-bd_sf"/>
</dbReference>
<protein>
    <submittedName>
        <fullName evidence="5">GntR family transcriptional regulator</fullName>
    </submittedName>
</protein>
<dbReference type="PROSITE" id="PS50949">
    <property type="entry name" value="HTH_GNTR"/>
    <property type="match status" value="1"/>
</dbReference>
<keyword evidence="6" id="KW-1185">Reference proteome</keyword>
<evidence type="ECO:0000256" key="2">
    <source>
        <dbReference type="ARBA" id="ARBA00023125"/>
    </source>
</evidence>
<dbReference type="PRINTS" id="PR00035">
    <property type="entry name" value="HTHGNTR"/>
</dbReference>
<evidence type="ECO:0000313" key="5">
    <source>
        <dbReference type="EMBL" id="AIG64744.1"/>
    </source>
</evidence>
<evidence type="ECO:0000259" key="4">
    <source>
        <dbReference type="PROSITE" id="PS50949"/>
    </source>
</evidence>
<dbReference type="Gene3D" id="1.20.120.530">
    <property type="entry name" value="GntR ligand-binding domain-like"/>
    <property type="match status" value="1"/>
</dbReference>
<dbReference type="SUPFAM" id="SSF46785">
    <property type="entry name" value="Winged helix' DNA-binding domain"/>
    <property type="match status" value="1"/>
</dbReference>
<feature type="domain" description="HTH gntR-type" evidence="4">
    <location>
        <begin position="3"/>
        <end position="71"/>
    </location>
</feature>
<dbReference type="Pfam" id="PF00392">
    <property type="entry name" value="GntR"/>
    <property type="match status" value="1"/>
</dbReference>
<dbReference type="PANTHER" id="PTHR43537:SF5">
    <property type="entry name" value="UXU OPERON TRANSCRIPTIONAL REGULATOR"/>
    <property type="match status" value="1"/>
</dbReference>
<reference evidence="5 6" key="1">
    <citation type="submission" date="2014-07" db="EMBL/GenBank/DDBJ databases">
        <title>Complete genome sequence of Corynebacterium atypicum DSM 44849: identifiction of the mycolic acid biosynthesis genes.</title>
        <authorList>
            <person name="Tippelt A."/>
            <person name="Mollmann S."/>
            <person name="Albersmeier A."/>
            <person name="Jaenicke S."/>
            <person name="Ruckert C."/>
            <person name="Tauch A."/>
        </authorList>
    </citation>
    <scope>NUCLEOTIDE SEQUENCE [LARGE SCALE GENOMIC DNA]</scope>
    <source>
        <strain evidence="5 6">R2070</strain>
    </source>
</reference>
<dbReference type="SMART" id="SM00895">
    <property type="entry name" value="FCD"/>
    <property type="match status" value="1"/>
</dbReference>
<dbReference type="InterPro" id="IPR036390">
    <property type="entry name" value="WH_DNA-bd_sf"/>
</dbReference>
<dbReference type="Gene3D" id="1.10.10.10">
    <property type="entry name" value="Winged helix-like DNA-binding domain superfamily/Winged helix DNA-binding domain"/>
    <property type="match status" value="1"/>
</dbReference>
<dbReference type="SUPFAM" id="SSF48008">
    <property type="entry name" value="GntR ligand-binding domain-like"/>
    <property type="match status" value="1"/>
</dbReference>
<dbReference type="EMBL" id="CP008944">
    <property type="protein sequence ID" value="AIG64744.1"/>
    <property type="molecule type" value="Genomic_DNA"/>
</dbReference>
<accession>A0ABN4DE89</accession>
<dbReference type="InterPro" id="IPR011711">
    <property type="entry name" value="GntR_C"/>
</dbReference>
<sequence>MRKDLVSQGIDRMLDGIAAGDFRPGEALPAEAELAAYLDVSRPTMREVIRVLADRGMVQVIHGRGTYLNSRDQWTDMVTLVDMVSRSMSAREVGEYLVEIRRMIEVGSCGYAARRATPDDLAAMRLELDRYAEASETGDAEAAAKADLAFHDRVFRSSRNPFLTAIIKPLEVALSQSRLRTSAVPEVRERAAVHHRRIFEAIERGDEEGAKNAMRAHMKQTREDIASFLN</sequence>
<dbReference type="InterPro" id="IPR008920">
    <property type="entry name" value="TF_FadR/GntR_C"/>
</dbReference>
<dbReference type="Proteomes" id="UP000028504">
    <property type="component" value="Chromosome"/>
</dbReference>
<proteinExistence type="predicted"/>
<organism evidence="5 6">
    <name type="scientific">Corynebacterium atypicum</name>
    <dbReference type="NCBI Taxonomy" id="191610"/>
    <lineage>
        <taxon>Bacteria</taxon>
        <taxon>Bacillati</taxon>
        <taxon>Actinomycetota</taxon>
        <taxon>Actinomycetes</taxon>
        <taxon>Mycobacteriales</taxon>
        <taxon>Corynebacteriaceae</taxon>
        <taxon>Corynebacterium</taxon>
    </lineage>
</organism>
<evidence type="ECO:0000313" key="6">
    <source>
        <dbReference type="Proteomes" id="UP000028504"/>
    </source>
</evidence>
<evidence type="ECO:0000256" key="1">
    <source>
        <dbReference type="ARBA" id="ARBA00023015"/>
    </source>
</evidence>
<evidence type="ECO:0000256" key="3">
    <source>
        <dbReference type="ARBA" id="ARBA00023163"/>
    </source>
</evidence>
<dbReference type="Pfam" id="PF07729">
    <property type="entry name" value="FCD"/>
    <property type="match status" value="1"/>
</dbReference>
<dbReference type="PANTHER" id="PTHR43537">
    <property type="entry name" value="TRANSCRIPTIONAL REGULATOR, GNTR FAMILY"/>
    <property type="match status" value="1"/>
</dbReference>
<dbReference type="SMART" id="SM00345">
    <property type="entry name" value="HTH_GNTR"/>
    <property type="match status" value="1"/>
</dbReference>
<dbReference type="InterPro" id="IPR000524">
    <property type="entry name" value="Tscrpt_reg_HTH_GntR"/>
</dbReference>
<gene>
    <name evidence="5" type="ORF">CATYP_09465</name>
</gene>
<dbReference type="RefSeq" id="WP_038606867.1">
    <property type="nucleotide sequence ID" value="NZ_CP008944.1"/>
</dbReference>
<keyword evidence="2" id="KW-0238">DNA-binding</keyword>
<keyword evidence="3" id="KW-0804">Transcription</keyword>
<name>A0ABN4DE89_9CORY</name>
<keyword evidence="1" id="KW-0805">Transcription regulation</keyword>